<reference evidence="2" key="1">
    <citation type="submission" date="2020-07" db="EMBL/GenBank/DDBJ databases">
        <title>Genome sequence and genetic diversity analysis of an under-domesticated orphan crop, white fonio (Digitaria exilis).</title>
        <authorList>
            <person name="Bennetzen J.L."/>
            <person name="Chen S."/>
            <person name="Ma X."/>
            <person name="Wang X."/>
            <person name="Yssel A.E.J."/>
            <person name="Chaluvadi S.R."/>
            <person name="Johnson M."/>
            <person name="Gangashetty P."/>
            <person name="Hamidou F."/>
            <person name="Sanogo M.D."/>
            <person name="Zwaenepoel A."/>
            <person name="Wallace J."/>
            <person name="Van De Peer Y."/>
            <person name="Van Deynze A."/>
        </authorList>
    </citation>
    <scope>NUCLEOTIDE SEQUENCE</scope>
    <source>
        <tissue evidence="2">Leaves</tissue>
    </source>
</reference>
<evidence type="ECO:0000313" key="3">
    <source>
        <dbReference type="Proteomes" id="UP000636709"/>
    </source>
</evidence>
<organism evidence="2 3">
    <name type="scientific">Digitaria exilis</name>
    <dbReference type="NCBI Taxonomy" id="1010633"/>
    <lineage>
        <taxon>Eukaryota</taxon>
        <taxon>Viridiplantae</taxon>
        <taxon>Streptophyta</taxon>
        <taxon>Embryophyta</taxon>
        <taxon>Tracheophyta</taxon>
        <taxon>Spermatophyta</taxon>
        <taxon>Magnoliopsida</taxon>
        <taxon>Liliopsida</taxon>
        <taxon>Poales</taxon>
        <taxon>Poaceae</taxon>
        <taxon>PACMAD clade</taxon>
        <taxon>Panicoideae</taxon>
        <taxon>Panicodae</taxon>
        <taxon>Paniceae</taxon>
        <taxon>Anthephorinae</taxon>
        <taxon>Digitaria</taxon>
    </lineage>
</organism>
<sequence>MRLAVHQASPIVRLAISNPTDLLKGKDSEAGGGAELRKGLANYMMPEVRTASRPVLASHSGGGFFIRRVASPGIVVAKCTIKPLARRSRLRLSNKDKENVPPAGSVKVARKIRSPLPDWYPRTPLRDITSIVKVLERSRLEDGVARQQIQSVDPRTPVQVEQNDPRSTLQAQDTLGAVTSGLGSTSSVANLATSVSEGKPEASSSPSDSSSQTVPSKPNDSALADLMEKKLSSSIEQIEKIVSRRLKETPKAAQPSKVAVQRRTLMSMR</sequence>
<dbReference type="AlphaFoldDB" id="A0A835BHZ4"/>
<proteinExistence type="predicted"/>
<comment type="caution">
    <text evidence="2">The sequence shown here is derived from an EMBL/GenBank/DDBJ whole genome shotgun (WGS) entry which is preliminary data.</text>
</comment>
<dbReference type="InterPro" id="IPR034590">
    <property type="entry name" value="POLYCHOME/GIG1"/>
</dbReference>
<dbReference type="Gramene" id="Dexi1B01G0017580.1">
    <property type="protein sequence ID" value="Dexi1B01G0017580.1:cds"/>
    <property type="gene ID" value="Dexi1B01G0017580"/>
</dbReference>
<keyword evidence="3" id="KW-1185">Reference proteome</keyword>
<name>A0A835BHZ4_9POAL</name>
<dbReference type="OrthoDB" id="1916775at2759"/>
<evidence type="ECO:0000313" key="2">
    <source>
        <dbReference type="EMBL" id="KAF8693625.1"/>
    </source>
</evidence>
<feature type="compositionally biased region" description="Low complexity" evidence="1">
    <location>
        <begin position="201"/>
        <end position="218"/>
    </location>
</feature>
<accession>A0A835BHZ4</accession>
<feature type="region of interest" description="Disordered" evidence="1">
    <location>
        <begin position="143"/>
        <end position="167"/>
    </location>
</feature>
<dbReference type="GO" id="GO:0005634">
    <property type="term" value="C:nucleus"/>
    <property type="evidence" value="ECO:0007669"/>
    <property type="project" value="InterPro"/>
</dbReference>
<evidence type="ECO:0000256" key="1">
    <source>
        <dbReference type="SAM" id="MobiDB-lite"/>
    </source>
</evidence>
<feature type="compositionally biased region" description="Polar residues" evidence="1">
    <location>
        <begin position="147"/>
        <end position="167"/>
    </location>
</feature>
<gene>
    <name evidence="2" type="ORF">HU200_039035</name>
</gene>
<dbReference type="Proteomes" id="UP000636709">
    <property type="component" value="Unassembled WGS sequence"/>
</dbReference>
<feature type="region of interest" description="Disordered" evidence="1">
    <location>
        <begin position="246"/>
        <end position="269"/>
    </location>
</feature>
<dbReference type="PANTHER" id="PTHR35119:SF1">
    <property type="entry name" value="PROTEIN POLYCHOME"/>
    <property type="match status" value="1"/>
</dbReference>
<protein>
    <submittedName>
        <fullName evidence="2">Uncharacterized protein</fullName>
    </submittedName>
</protein>
<dbReference type="EMBL" id="JACEFO010001924">
    <property type="protein sequence ID" value="KAF8693625.1"/>
    <property type="molecule type" value="Genomic_DNA"/>
</dbReference>
<feature type="region of interest" description="Disordered" evidence="1">
    <location>
        <begin position="192"/>
        <end position="222"/>
    </location>
</feature>
<dbReference type="PANTHER" id="PTHR35119">
    <property type="entry name" value="PROTEIN POLYCHOME"/>
    <property type="match status" value="1"/>
</dbReference>
<dbReference type="GO" id="GO:0051783">
    <property type="term" value="P:regulation of nuclear division"/>
    <property type="evidence" value="ECO:0007669"/>
    <property type="project" value="InterPro"/>
</dbReference>